<evidence type="ECO:0000256" key="6">
    <source>
        <dbReference type="ARBA" id="ARBA00022801"/>
    </source>
</evidence>
<dbReference type="PIRSF" id="PIRSF039117">
    <property type="entry name" value="KaiC"/>
    <property type="match status" value="1"/>
</dbReference>
<keyword evidence="3" id="KW-0808">Transferase</keyword>
<comment type="caution">
    <text evidence="8">The sequence shown here is derived from an EMBL/GenBank/DDBJ whole genome shotgun (WGS) entry which is preliminary data.</text>
</comment>
<dbReference type="SUPFAM" id="SSF52540">
    <property type="entry name" value="P-loop containing nucleoside triphosphate hydrolases"/>
    <property type="match status" value="2"/>
</dbReference>
<dbReference type="PANTHER" id="PTHR42926">
    <property type="match status" value="1"/>
</dbReference>
<dbReference type="InterPro" id="IPR014774">
    <property type="entry name" value="KaiC-like_dom"/>
</dbReference>
<dbReference type="Pfam" id="PF06745">
    <property type="entry name" value="ATPase"/>
    <property type="match status" value="2"/>
</dbReference>
<dbReference type="InterPro" id="IPR010624">
    <property type="entry name" value="KaiC_dom"/>
</dbReference>
<dbReference type="Proteomes" id="UP001595593">
    <property type="component" value="Unassembled WGS sequence"/>
</dbReference>
<dbReference type="Gene3D" id="3.40.50.300">
    <property type="entry name" value="P-loop containing nucleotide triphosphate hydrolases"/>
    <property type="match status" value="2"/>
</dbReference>
<keyword evidence="2" id="KW-0597">Phosphoprotein</keyword>
<keyword evidence="4" id="KW-0677">Repeat</keyword>
<evidence type="ECO:0000313" key="9">
    <source>
        <dbReference type="Proteomes" id="UP001595593"/>
    </source>
</evidence>
<gene>
    <name evidence="8" type="ORF">ACFOD4_03855</name>
</gene>
<dbReference type="PROSITE" id="PS51146">
    <property type="entry name" value="KAIC"/>
    <property type="match status" value="2"/>
</dbReference>
<feature type="domain" description="KaiC" evidence="7">
    <location>
        <begin position="8"/>
        <end position="237"/>
    </location>
</feature>
<dbReference type="InterPro" id="IPR030665">
    <property type="entry name" value="KaiC"/>
</dbReference>
<keyword evidence="6" id="KW-0378">Hydrolase</keyword>
<protein>
    <recommendedName>
        <fullName evidence="1">non-specific serine/threonine protein kinase</fullName>
        <ecNumber evidence="1">2.7.11.1</ecNumber>
    </recommendedName>
</protein>
<dbReference type="PANTHER" id="PTHR42926:SF1">
    <property type="entry name" value="CIRCADIAN CLOCK OSCILLATOR PROTEIN KAIC 1"/>
    <property type="match status" value="1"/>
</dbReference>
<sequence length="494" mass="52992">MTDVSSVERVASGVPGLDTVLHGGFPCGGIHLIQGAPGVGKTTLGNQICYHHAAAGGQALYVLLLSETVSRMLLHLGTMGFLDMSRMPDQVSYLSGLGALQDEGLPGLVTLLRREIAVHKATVLVLDGLVAAEDRASSNTEFKSFIQELQAQAGLHGCTVFLLSTAKGQAVPPEHTMVDGIVELTDVRFGSRSERGLFVNKLRGSAFMPGRHPFHITKMGMEVYPRVEVAFHNTTRPDEAKSGRQSTGVRQLDAMLGGGLPDATVSGMIGPSGIGKTTLGLHYMSSSSEAEPGLCFGFYETPPRLMQQAAGLGLKLEDAVRQGAVEILWQPQGENLQDALAHRLLDAVDRRRVKRLFLDGLGGFMESSVEPGRLSRFFSVLANELRARGVTTLYSMETRDLVGPGIEMPMGGISSLVEGLIAMRYVERHSHARRLLSVVKIRGSGFDPGLREFVIQGGRGISIAGTFEGAEDLLSGFARDRVAGHQPPSVQEEQ</sequence>
<organism evidence="8 9">
    <name type="scientific">Teichococcus globiformis</name>
    <dbReference type="NCBI Taxonomy" id="2307229"/>
    <lineage>
        <taxon>Bacteria</taxon>
        <taxon>Pseudomonadati</taxon>
        <taxon>Pseudomonadota</taxon>
        <taxon>Alphaproteobacteria</taxon>
        <taxon>Acetobacterales</taxon>
        <taxon>Roseomonadaceae</taxon>
        <taxon>Roseomonas</taxon>
    </lineage>
</organism>
<dbReference type="RefSeq" id="WP_379594501.1">
    <property type="nucleotide sequence ID" value="NZ_JBHRTN010000004.1"/>
</dbReference>
<reference evidence="9" key="1">
    <citation type="journal article" date="2019" name="Int. J. Syst. Evol. Microbiol.">
        <title>The Global Catalogue of Microorganisms (GCM) 10K type strain sequencing project: providing services to taxonomists for standard genome sequencing and annotation.</title>
        <authorList>
            <consortium name="The Broad Institute Genomics Platform"/>
            <consortium name="The Broad Institute Genome Sequencing Center for Infectious Disease"/>
            <person name="Wu L."/>
            <person name="Ma J."/>
        </authorList>
    </citation>
    <scope>NUCLEOTIDE SEQUENCE [LARGE SCALE GENOMIC DNA]</scope>
    <source>
        <strain evidence="9">KCTC 52094</strain>
    </source>
</reference>
<evidence type="ECO:0000256" key="4">
    <source>
        <dbReference type="ARBA" id="ARBA00022737"/>
    </source>
</evidence>
<keyword evidence="5" id="KW-0418">Kinase</keyword>
<name>A0ABV7FUY5_9PROT</name>
<evidence type="ECO:0000256" key="3">
    <source>
        <dbReference type="ARBA" id="ARBA00022679"/>
    </source>
</evidence>
<keyword evidence="9" id="KW-1185">Reference proteome</keyword>
<evidence type="ECO:0000313" key="8">
    <source>
        <dbReference type="EMBL" id="MFC3124184.1"/>
    </source>
</evidence>
<accession>A0ABV7FUY5</accession>
<dbReference type="PRINTS" id="PR01874">
    <property type="entry name" value="DNAREPAIRADA"/>
</dbReference>
<dbReference type="InterPro" id="IPR051347">
    <property type="entry name" value="Circadian_clock_KaiC-rel"/>
</dbReference>
<evidence type="ECO:0000256" key="5">
    <source>
        <dbReference type="ARBA" id="ARBA00022777"/>
    </source>
</evidence>
<feature type="domain" description="KaiC" evidence="7">
    <location>
        <begin position="243"/>
        <end position="477"/>
    </location>
</feature>
<dbReference type="InterPro" id="IPR027417">
    <property type="entry name" value="P-loop_NTPase"/>
</dbReference>
<evidence type="ECO:0000256" key="2">
    <source>
        <dbReference type="ARBA" id="ARBA00022553"/>
    </source>
</evidence>
<dbReference type="EMBL" id="JBHRTN010000004">
    <property type="protein sequence ID" value="MFC3124184.1"/>
    <property type="molecule type" value="Genomic_DNA"/>
</dbReference>
<proteinExistence type="predicted"/>
<dbReference type="EC" id="2.7.11.1" evidence="1"/>
<evidence type="ECO:0000259" key="7">
    <source>
        <dbReference type="PROSITE" id="PS51146"/>
    </source>
</evidence>
<evidence type="ECO:0000256" key="1">
    <source>
        <dbReference type="ARBA" id="ARBA00012513"/>
    </source>
</evidence>